<feature type="region of interest" description="Disordered" evidence="1">
    <location>
        <begin position="1"/>
        <end position="23"/>
    </location>
</feature>
<dbReference type="Proteomes" id="UP000199236">
    <property type="component" value="Unassembled WGS sequence"/>
</dbReference>
<organism evidence="2 3">
    <name type="scientific">Cohaesibacter marisflavi</name>
    <dbReference type="NCBI Taxonomy" id="655353"/>
    <lineage>
        <taxon>Bacteria</taxon>
        <taxon>Pseudomonadati</taxon>
        <taxon>Pseudomonadota</taxon>
        <taxon>Alphaproteobacteria</taxon>
        <taxon>Hyphomicrobiales</taxon>
        <taxon>Cohaesibacteraceae</taxon>
    </lineage>
</organism>
<feature type="compositionally biased region" description="Acidic residues" evidence="1">
    <location>
        <begin position="152"/>
        <end position="162"/>
    </location>
</feature>
<proteinExistence type="predicted"/>
<reference evidence="2 3" key="1">
    <citation type="submission" date="2016-10" db="EMBL/GenBank/DDBJ databases">
        <authorList>
            <person name="de Groot N.N."/>
        </authorList>
    </citation>
    <scope>NUCLEOTIDE SEQUENCE [LARGE SCALE GENOMIC DNA]</scope>
    <source>
        <strain evidence="2 3">CGMCC 1.9157</strain>
    </source>
</reference>
<dbReference type="RefSeq" id="WP_090075611.1">
    <property type="nucleotide sequence ID" value="NZ_FOVR01000023.1"/>
</dbReference>
<protein>
    <submittedName>
        <fullName evidence="2">Uncharacterized protein</fullName>
    </submittedName>
</protein>
<evidence type="ECO:0000313" key="3">
    <source>
        <dbReference type="Proteomes" id="UP000199236"/>
    </source>
</evidence>
<dbReference type="AlphaFoldDB" id="A0A1I5MV33"/>
<evidence type="ECO:0000313" key="2">
    <source>
        <dbReference type="EMBL" id="SFP12926.1"/>
    </source>
</evidence>
<gene>
    <name evidence="2" type="ORF">SAMN04488056_12326</name>
</gene>
<accession>A0A1I5MV33</accession>
<name>A0A1I5MV33_9HYPH</name>
<dbReference type="OrthoDB" id="7851965at2"/>
<dbReference type="EMBL" id="FOVR01000023">
    <property type="protein sequence ID" value="SFP12926.1"/>
    <property type="molecule type" value="Genomic_DNA"/>
</dbReference>
<feature type="region of interest" description="Disordered" evidence="1">
    <location>
        <begin position="150"/>
        <end position="209"/>
    </location>
</feature>
<sequence>MTDDTEQMDLLQTSDNEGCEGTPTAVFPAARAEKRGRGRPKGAVNKKTEAIGKLYQTKGYRDPLLFQGEIMSSHPLDLHEWFLAMEGRARGLTIEKARDAWKAGTLPGVPSIAEIVALQTKVADSLTPYLYGKKPQQSEEENERLPMLFIDLGDDHEIDADPASEGMLSIGQRIEDESEQNQSLRKSATEGSHDNRSHEAVKPLKDKGE</sequence>
<keyword evidence="3" id="KW-1185">Reference proteome</keyword>
<evidence type="ECO:0000256" key="1">
    <source>
        <dbReference type="SAM" id="MobiDB-lite"/>
    </source>
</evidence>
<feature type="compositionally biased region" description="Basic and acidic residues" evidence="1">
    <location>
        <begin position="187"/>
        <end position="209"/>
    </location>
</feature>